<dbReference type="OrthoDB" id="9759709at2"/>
<feature type="domain" description="Glycosyl hydrolase family 32 N-terminal" evidence="4">
    <location>
        <begin position="41"/>
        <end position="165"/>
    </location>
</feature>
<dbReference type="GO" id="GO:0005737">
    <property type="term" value="C:cytoplasm"/>
    <property type="evidence" value="ECO:0007669"/>
    <property type="project" value="TreeGrafter"/>
</dbReference>
<evidence type="ECO:0000256" key="2">
    <source>
        <dbReference type="ARBA" id="ARBA00022801"/>
    </source>
</evidence>
<dbReference type="Proteomes" id="UP000253209">
    <property type="component" value="Unassembled WGS sequence"/>
</dbReference>
<dbReference type="PANTHER" id="PTHR42800:SF1">
    <property type="entry name" value="EXOINULINASE INUD (AFU_ORTHOLOGUE AFUA_5G00480)"/>
    <property type="match status" value="1"/>
</dbReference>
<comment type="caution">
    <text evidence="5">The sequence shown here is derived from an EMBL/GenBank/DDBJ whole genome shotgun (WGS) entry which is preliminary data.</text>
</comment>
<name>A0A367GSB4_9SPHI</name>
<dbReference type="Pfam" id="PF00251">
    <property type="entry name" value="Glyco_hydro_32N"/>
    <property type="match status" value="1"/>
</dbReference>
<keyword evidence="2" id="KW-0378">Hydrolase</keyword>
<dbReference type="EMBL" id="QGDC01000001">
    <property type="protein sequence ID" value="RCH56329.1"/>
    <property type="molecule type" value="Genomic_DNA"/>
</dbReference>
<sequence>MKVEVYKIVCTMLVITAALTNVRAQDSLAYITGQKYRPLYHFSPKKGWIGDPDGLVVHKGLYHLYWWGHATSTDLVHWKELPKPMKGDDGTFSYFSGSVAVDKHNTSGFGKNSMLAIYTRHFAGDSLPETQALSISNDDGLTFNYYKNNPVLDINKIFFRDPRCFGMRPTACGKWL</sequence>
<protein>
    <recommendedName>
        <fullName evidence="4">Glycosyl hydrolase family 32 N-terminal domain-containing protein</fullName>
    </recommendedName>
</protein>
<evidence type="ECO:0000256" key="1">
    <source>
        <dbReference type="ARBA" id="ARBA00009902"/>
    </source>
</evidence>
<dbReference type="PANTHER" id="PTHR42800">
    <property type="entry name" value="EXOINULINASE INUD (AFU_ORTHOLOGUE AFUA_5G00480)"/>
    <property type="match status" value="1"/>
</dbReference>
<keyword evidence="3" id="KW-0326">Glycosidase</keyword>
<proteinExistence type="inferred from homology"/>
<evidence type="ECO:0000313" key="6">
    <source>
        <dbReference type="Proteomes" id="UP000253209"/>
    </source>
</evidence>
<gene>
    <name evidence="5" type="ORF">DJ568_00260</name>
</gene>
<keyword evidence="6" id="KW-1185">Reference proteome</keyword>
<dbReference type="GO" id="GO:0004575">
    <property type="term" value="F:sucrose alpha-glucosidase activity"/>
    <property type="evidence" value="ECO:0007669"/>
    <property type="project" value="TreeGrafter"/>
</dbReference>
<dbReference type="GO" id="GO:0005987">
    <property type="term" value="P:sucrose catabolic process"/>
    <property type="evidence" value="ECO:0007669"/>
    <property type="project" value="TreeGrafter"/>
</dbReference>
<comment type="similarity">
    <text evidence="1">Belongs to the glycosyl hydrolase 32 family.</text>
</comment>
<evidence type="ECO:0000259" key="4">
    <source>
        <dbReference type="Pfam" id="PF00251"/>
    </source>
</evidence>
<dbReference type="InterPro" id="IPR023296">
    <property type="entry name" value="Glyco_hydro_beta-prop_sf"/>
</dbReference>
<accession>A0A367GSB4</accession>
<organism evidence="5 6">
    <name type="scientific">Mucilaginibacter hurinus</name>
    <dbReference type="NCBI Taxonomy" id="2201324"/>
    <lineage>
        <taxon>Bacteria</taxon>
        <taxon>Pseudomonadati</taxon>
        <taxon>Bacteroidota</taxon>
        <taxon>Sphingobacteriia</taxon>
        <taxon>Sphingobacteriales</taxon>
        <taxon>Sphingobacteriaceae</taxon>
        <taxon>Mucilaginibacter</taxon>
    </lineage>
</organism>
<dbReference type="Gene3D" id="2.115.10.20">
    <property type="entry name" value="Glycosyl hydrolase domain, family 43"/>
    <property type="match status" value="1"/>
</dbReference>
<dbReference type="InterPro" id="IPR013148">
    <property type="entry name" value="Glyco_hydro_32_N"/>
</dbReference>
<evidence type="ECO:0000256" key="3">
    <source>
        <dbReference type="ARBA" id="ARBA00023295"/>
    </source>
</evidence>
<dbReference type="SUPFAM" id="SSF75005">
    <property type="entry name" value="Arabinanase/levansucrase/invertase"/>
    <property type="match status" value="1"/>
</dbReference>
<evidence type="ECO:0000313" key="5">
    <source>
        <dbReference type="EMBL" id="RCH56329.1"/>
    </source>
</evidence>
<reference evidence="5 6" key="1">
    <citation type="submission" date="2018-05" db="EMBL/GenBank/DDBJ databases">
        <title>Mucilaginibacter hurinus sp. nov., isolated from briquette warehouse soil.</title>
        <authorList>
            <person name="Choi L."/>
        </authorList>
    </citation>
    <scope>NUCLEOTIDE SEQUENCE [LARGE SCALE GENOMIC DNA]</scope>
    <source>
        <strain evidence="5 6">ZR32</strain>
    </source>
</reference>
<dbReference type="AlphaFoldDB" id="A0A367GSB4"/>